<dbReference type="EMBL" id="SLXD01000012">
    <property type="protein sequence ID" value="TCP00647.1"/>
    <property type="molecule type" value="Genomic_DNA"/>
</dbReference>
<keyword evidence="7" id="KW-0547">Nucleotide-binding</keyword>
<dbReference type="InterPro" id="IPR008207">
    <property type="entry name" value="Sig_transdc_His_kin_Hpt_dom"/>
</dbReference>
<dbReference type="Gene3D" id="1.10.287.130">
    <property type="match status" value="1"/>
</dbReference>
<dbReference type="SUPFAM" id="SSF47384">
    <property type="entry name" value="Homodimeric domain of signal transducing histidine kinase"/>
    <property type="match status" value="1"/>
</dbReference>
<evidence type="ECO:0000256" key="14">
    <source>
        <dbReference type="ARBA" id="ARBA00068150"/>
    </source>
</evidence>
<dbReference type="SUPFAM" id="SSF47226">
    <property type="entry name" value="Histidine-containing phosphotransfer domain, HPT domain"/>
    <property type="match status" value="1"/>
</dbReference>
<feature type="modified residue" description="4-aspartylphosphate" evidence="17">
    <location>
        <position position="795"/>
    </location>
</feature>
<dbReference type="Gene3D" id="3.30.450.20">
    <property type="entry name" value="PAS domain"/>
    <property type="match status" value="1"/>
</dbReference>
<dbReference type="FunFam" id="3.30.565.10:FF:000010">
    <property type="entry name" value="Sensor histidine kinase RcsC"/>
    <property type="match status" value="1"/>
</dbReference>
<keyword evidence="11" id="KW-0843">Virulence</keyword>
<dbReference type="PROSITE" id="PS50894">
    <property type="entry name" value="HPT"/>
    <property type="match status" value="1"/>
</dbReference>
<dbReference type="PROSITE" id="PS50885">
    <property type="entry name" value="HAMP"/>
    <property type="match status" value="1"/>
</dbReference>
<dbReference type="Gene3D" id="6.10.340.10">
    <property type="match status" value="1"/>
</dbReference>
<dbReference type="Gene3D" id="1.20.120.160">
    <property type="entry name" value="HPT domain"/>
    <property type="match status" value="1"/>
</dbReference>
<evidence type="ECO:0000259" key="20">
    <source>
        <dbReference type="PROSITE" id="PS50110"/>
    </source>
</evidence>
<dbReference type="GeneID" id="99683317"/>
<dbReference type="CDD" id="cd16922">
    <property type="entry name" value="HATPase_EvgS-ArcB-TorS-like"/>
    <property type="match status" value="1"/>
</dbReference>
<evidence type="ECO:0000259" key="21">
    <source>
        <dbReference type="PROSITE" id="PS50113"/>
    </source>
</evidence>
<dbReference type="PANTHER" id="PTHR45339:SF3">
    <property type="entry name" value="HISTIDINE KINASE"/>
    <property type="match status" value="1"/>
</dbReference>
<dbReference type="InterPro" id="IPR004358">
    <property type="entry name" value="Sig_transdc_His_kin-like_C"/>
</dbReference>
<evidence type="ECO:0000256" key="13">
    <source>
        <dbReference type="ARBA" id="ARBA00064003"/>
    </source>
</evidence>
<dbReference type="Proteomes" id="UP000295106">
    <property type="component" value="Unassembled WGS sequence"/>
</dbReference>
<dbReference type="CDD" id="cd00130">
    <property type="entry name" value="PAS"/>
    <property type="match status" value="1"/>
</dbReference>
<accession>A0A4R2M8A8</accession>
<evidence type="ECO:0000256" key="3">
    <source>
        <dbReference type="ARBA" id="ARBA00012438"/>
    </source>
</evidence>
<dbReference type="NCBIfam" id="TIGR00229">
    <property type="entry name" value="sensory_box"/>
    <property type="match status" value="1"/>
</dbReference>
<evidence type="ECO:0000256" key="2">
    <source>
        <dbReference type="ARBA" id="ARBA00004370"/>
    </source>
</evidence>
<evidence type="ECO:0000256" key="8">
    <source>
        <dbReference type="ARBA" id="ARBA00022777"/>
    </source>
</evidence>
<dbReference type="SMART" id="SM00388">
    <property type="entry name" value="HisKA"/>
    <property type="match status" value="1"/>
</dbReference>
<evidence type="ECO:0000256" key="7">
    <source>
        <dbReference type="ARBA" id="ARBA00022741"/>
    </source>
</evidence>
<evidence type="ECO:0000256" key="16">
    <source>
        <dbReference type="PROSITE-ProRule" id="PRU00110"/>
    </source>
</evidence>
<dbReference type="InterPro" id="IPR035965">
    <property type="entry name" value="PAS-like_dom_sf"/>
</dbReference>
<dbReference type="GO" id="GO:0005524">
    <property type="term" value="F:ATP binding"/>
    <property type="evidence" value="ECO:0007669"/>
    <property type="project" value="UniProtKB-KW"/>
</dbReference>
<keyword evidence="18" id="KW-1133">Transmembrane helix</keyword>
<comment type="subunit">
    <text evidence="13">At low DSF concentrations, interacts with RpfF.</text>
</comment>
<feature type="domain" description="Response regulatory" evidence="20">
    <location>
        <begin position="746"/>
        <end position="862"/>
    </location>
</feature>
<keyword evidence="10" id="KW-0902">Two-component regulatory system</keyword>
<dbReference type="CDD" id="cd17546">
    <property type="entry name" value="REC_hyHK_CKI1_RcsC-like"/>
    <property type="match status" value="1"/>
</dbReference>
<feature type="modified residue" description="4-aspartylphosphate" evidence="17">
    <location>
        <position position="659"/>
    </location>
</feature>
<dbReference type="PROSITE" id="PS50110">
    <property type="entry name" value="RESPONSE_REGULATORY"/>
    <property type="match status" value="2"/>
</dbReference>
<feature type="modified residue" description="Phosphohistidine" evidence="16">
    <location>
        <position position="946"/>
    </location>
</feature>
<feature type="domain" description="Histidine kinase" evidence="19">
    <location>
        <begin position="371"/>
        <end position="593"/>
    </location>
</feature>
<feature type="domain" description="Response regulatory" evidence="20">
    <location>
        <begin position="610"/>
        <end position="723"/>
    </location>
</feature>
<dbReference type="InterPro" id="IPR001789">
    <property type="entry name" value="Sig_transdc_resp-reg_receiver"/>
</dbReference>
<feature type="domain" description="PAC" evidence="21">
    <location>
        <begin position="300"/>
        <end position="353"/>
    </location>
</feature>
<feature type="transmembrane region" description="Helical" evidence="18">
    <location>
        <begin position="152"/>
        <end position="171"/>
    </location>
</feature>
<dbReference type="SUPFAM" id="SSF55874">
    <property type="entry name" value="ATPase domain of HSP90 chaperone/DNA topoisomerase II/histidine kinase"/>
    <property type="match status" value="1"/>
</dbReference>
<evidence type="ECO:0000256" key="5">
    <source>
        <dbReference type="ARBA" id="ARBA00022679"/>
    </source>
</evidence>
<evidence type="ECO:0000259" key="22">
    <source>
        <dbReference type="PROSITE" id="PS50885"/>
    </source>
</evidence>
<keyword evidence="8" id="KW-0418">Kinase</keyword>
<keyword evidence="9" id="KW-0067">ATP-binding</keyword>
<dbReference type="AlphaFoldDB" id="A0A4R2M8A8"/>
<dbReference type="GO" id="GO:0000155">
    <property type="term" value="F:phosphorelay sensor kinase activity"/>
    <property type="evidence" value="ECO:0007669"/>
    <property type="project" value="InterPro"/>
</dbReference>
<dbReference type="InterPro" id="IPR003660">
    <property type="entry name" value="HAMP_dom"/>
</dbReference>
<evidence type="ECO:0000313" key="25">
    <source>
        <dbReference type="Proteomes" id="UP000295106"/>
    </source>
</evidence>
<dbReference type="EC" id="2.7.13.3" evidence="3"/>
<evidence type="ECO:0000256" key="1">
    <source>
        <dbReference type="ARBA" id="ARBA00000085"/>
    </source>
</evidence>
<evidence type="ECO:0000256" key="4">
    <source>
        <dbReference type="ARBA" id="ARBA00022553"/>
    </source>
</evidence>
<name>A0A4R2M8A8_RUBGE</name>
<evidence type="ECO:0000259" key="23">
    <source>
        <dbReference type="PROSITE" id="PS50894"/>
    </source>
</evidence>
<dbReference type="PRINTS" id="PR00344">
    <property type="entry name" value="BCTRLSENSOR"/>
</dbReference>
<evidence type="ECO:0000256" key="18">
    <source>
        <dbReference type="SAM" id="Phobius"/>
    </source>
</evidence>
<dbReference type="SMART" id="SM00448">
    <property type="entry name" value="REC"/>
    <property type="match status" value="1"/>
</dbReference>
<dbReference type="InterPro" id="IPR000700">
    <property type="entry name" value="PAS-assoc_C"/>
</dbReference>
<dbReference type="Gene3D" id="3.30.565.10">
    <property type="entry name" value="Histidine kinase-like ATPase, C-terminal domain"/>
    <property type="match status" value="1"/>
</dbReference>
<evidence type="ECO:0000256" key="11">
    <source>
        <dbReference type="ARBA" id="ARBA00023026"/>
    </source>
</evidence>
<keyword evidence="5" id="KW-0808">Transferase</keyword>
<dbReference type="InterPro" id="IPR013656">
    <property type="entry name" value="PAS_4"/>
</dbReference>
<dbReference type="SMART" id="SM00304">
    <property type="entry name" value="HAMP"/>
    <property type="match status" value="1"/>
</dbReference>
<dbReference type="PANTHER" id="PTHR45339">
    <property type="entry name" value="HYBRID SIGNAL TRANSDUCTION HISTIDINE KINASE J"/>
    <property type="match status" value="1"/>
</dbReference>
<dbReference type="PROSITE" id="PS50113">
    <property type="entry name" value="PAC"/>
    <property type="match status" value="1"/>
</dbReference>
<dbReference type="InterPro" id="IPR003594">
    <property type="entry name" value="HATPase_dom"/>
</dbReference>
<dbReference type="CDD" id="cd00082">
    <property type="entry name" value="HisKA"/>
    <property type="match status" value="1"/>
</dbReference>
<dbReference type="InterPro" id="IPR036890">
    <property type="entry name" value="HATPase_C_sf"/>
</dbReference>
<feature type="domain" description="HPt" evidence="23">
    <location>
        <begin position="907"/>
        <end position="1000"/>
    </location>
</feature>
<evidence type="ECO:0000256" key="9">
    <source>
        <dbReference type="ARBA" id="ARBA00022840"/>
    </source>
</evidence>
<dbReference type="InterPro" id="IPR003661">
    <property type="entry name" value="HisK_dim/P_dom"/>
</dbReference>
<comment type="caution">
    <text evidence="24">The sequence shown here is derived from an EMBL/GenBank/DDBJ whole genome shotgun (WGS) entry which is preliminary data.</text>
</comment>
<dbReference type="Pfam" id="PF00072">
    <property type="entry name" value="Response_reg"/>
    <property type="match status" value="1"/>
</dbReference>
<dbReference type="Pfam" id="PF02518">
    <property type="entry name" value="HATPase_c"/>
    <property type="match status" value="1"/>
</dbReference>
<dbReference type="PROSITE" id="PS50109">
    <property type="entry name" value="HIS_KIN"/>
    <property type="match status" value="1"/>
</dbReference>
<keyword evidence="18" id="KW-0812">Transmembrane</keyword>
<protein>
    <recommendedName>
        <fullName evidence="14">Sensory/regulatory protein RpfC</fullName>
        <ecNumber evidence="3">2.7.13.3</ecNumber>
    </recommendedName>
    <alternativeName>
        <fullName evidence="15">Virulence sensor protein BvgS</fullName>
    </alternativeName>
</protein>
<dbReference type="Pfam" id="PF01627">
    <property type="entry name" value="Hpt"/>
    <property type="match status" value="1"/>
</dbReference>
<dbReference type="InterPro" id="IPR005467">
    <property type="entry name" value="His_kinase_dom"/>
</dbReference>
<organism evidence="24 25">
    <name type="scientific">Rubrivivax gelatinosus</name>
    <name type="common">Rhodocyclus gelatinosus</name>
    <name type="synonym">Rhodopseudomonas gelatinosa</name>
    <dbReference type="NCBI Taxonomy" id="28068"/>
    <lineage>
        <taxon>Bacteria</taxon>
        <taxon>Pseudomonadati</taxon>
        <taxon>Pseudomonadota</taxon>
        <taxon>Betaproteobacteria</taxon>
        <taxon>Burkholderiales</taxon>
        <taxon>Sphaerotilaceae</taxon>
        <taxon>Rubrivivax</taxon>
    </lineage>
</organism>
<proteinExistence type="predicted"/>
<dbReference type="GO" id="GO:0005886">
    <property type="term" value="C:plasma membrane"/>
    <property type="evidence" value="ECO:0007669"/>
    <property type="project" value="UniProtKB-SubCell"/>
</dbReference>
<keyword evidence="18" id="KW-0472">Membrane</keyword>
<dbReference type="Pfam" id="PF08448">
    <property type="entry name" value="PAS_4"/>
    <property type="match status" value="1"/>
</dbReference>
<comment type="catalytic activity">
    <reaction evidence="1">
        <text>ATP + protein L-histidine = ADP + protein N-phospho-L-histidine.</text>
        <dbReference type="EC" id="2.7.13.3"/>
    </reaction>
</comment>
<dbReference type="InterPro" id="IPR011006">
    <property type="entry name" value="CheY-like_superfamily"/>
</dbReference>
<dbReference type="Pfam" id="PF00512">
    <property type="entry name" value="HisKA"/>
    <property type="match status" value="1"/>
</dbReference>
<evidence type="ECO:0000256" key="15">
    <source>
        <dbReference type="ARBA" id="ARBA00070152"/>
    </source>
</evidence>
<evidence type="ECO:0000259" key="19">
    <source>
        <dbReference type="PROSITE" id="PS50109"/>
    </source>
</evidence>
<dbReference type="Gene3D" id="3.40.50.2300">
    <property type="match status" value="2"/>
</dbReference>
<dbReference type="SMART" id="SM00387">
    <property type="entry name" value="HATPase_c"/>
    <property type="match status" value="1"/>
</dbReference>
<keyword evidence="6" id="KW-0732">Signal</keyword>
<dbReference type="InterPro" id="IPR036097">
    <property type="entry name" value="HisK_dim/P_sf"/>
</dbReference>
<sequence length="1014" mass="106692">MKPKPAQPPLRRLSRELLVRVAAASVVLALLATLANAWLSHRDERARQREQVQAVLGAYGPSLAKAVWELDEASVQLQLDGLRSYPALRSAEVIGRGIDERYAKAGAAGARAGETIRHPLPAPDGQGIVAELVLQLDEDWLAGQVWRASRQFAFAALLELLLLAALVYALVARSVSRPLERLHEHVRALDLARLAEPAPRPPGPANELHALADGITGLQHALQRQLAAQARQFDEVLRQMADGAGVVDGHGTILVCNPAWAAMLGAPGPEQALGREAPAWLAEPGWPTLARRLADSGTLPAEDLALHRPDGRTLPAEASFAVLARAADGSAERVQLVLRDVSARRETERTLVAAREAAEAATRSKSEFLANMSHEIRTPLNAILGMTALALRTELEVRQRDYLEKTRAAAQSLLGIVNVILDFSKIEAGRLELEDDAFDLDAVLDGVAAIVALQAHDRGLGFVLDVPEHVPRGLVGDALRLSQVLVNLCGNAVKFSERGEVVVTVDAGPPDDDGRVRLRFGVHDEGIGLSPQDLERLFRPFSQVDASTTRRYGGTGLGLAISRQLVQAMGGDIEVRSMPGHGSDFLFEAVFGLAPAAGAAARRAPRAGLKLLLADAGERSRAAVLRRAAELGCEGLEAAGADEAAAALATAGADLVLIDAALIAADGALPGRLRALAGAHARLVTLVAYGADDAARTLPAGVDTLLAKPVTAASLQALLESLFGRDAPAAGAPLPPPPSRRLDGLRVLLAEDNPVNQELTLELLRQAGASTALAGDGREALAWLARERFDAVLMDVQMPGLDGLEATRRLRRLPGQEKLPVIAMTAHAMASDREACLAAGMNDHLAKPFEPDTLIERLRHWTRADAAPAVEAAPPPAPPPPPSPASVLPASLPGLDLATGLRFAAGQPALYRRVLDLFAQSRAGTPALIADQCRGGDLAAAASALHMLKSESATIGAAALREATRALEAAVRSGDRAAIAGALPVFEAELRQVLDGLAAAFGAPAVEAKASRLS</sequence>
<reference evidence="24 25" key="1">
    <citation type="submission" date="2019-03" db="EMBL/GenBank/DDBJ databases">
        <title>Genomic Encyclopedia of Type Strains, Phase IV (KMG-IV): sequencing the most valuable type-strain genomes for metagenomic binning, comparative biology and taxonomic classification.</title>
        <authorList>
            <person name="Goeker M."/>
        </authorList>
    </citation>
    <scope>NUCLEOTIDE SEQUENCE [LARGE SCALE GENOMIC DNA]</scope>
    <source>
        <strain evidence="24 25">DSM 1709</strain>
    </source>
</reference>
<dbReference type="FunFam" id="1.10.287.130:FF:000002">
    <property type="entry name" value="Two-component osmosensing histidine kinase"/>
    <property type="match status" value="1"/>
</dbReference>
<evidence type="ECO:0000256" key="6">
    <source>
        <dbReference type="ARBA" id="ARBA00022729"/>
    </source>
</evidence>
<keyword evidence="4 17" id="KW-0597">Phosphoprotein</keyword>
<comment type="function">
    <text evidence="12">Member of the two-component regulatory system BvgS/BvgA. Phosphorylates BvgA via a four-step phosphorelay in response to environmental signals.</text>
</comment>
<gene>
    <name evidence="24" type="ORF">EV684_11285</name>
</gene>
<dbReference type="InterPro" id="IPR036641">
    <property type="entry name" value="HPT_dom_sf"/>
</dbReference>
<dbReference type="OrthoDB" id="5290456at2"/>
<evidence type="ECO:0000256" key="10">
    <source>
        <dbReference type="ARBA" id="ARBA00023012"/>
    </source>
</evidence>
<dbReference type="SUPFAM" id="SSF52172">
    <property type="entry name" value="CheY-like"/>
    <property type="match status" value="2"/>
</dbReference>
<feature type="domain" description="HAMP" evidence="22">
    <location>
        <begin position="173"/>
        <end position="227"/>
    </location>
</feature>
<evidence type="ECO:0000256" key="12">
    <source>
        <dbReference type="ARBA" id="ARBA00058004"/>
    </source>
</evidence>
<dbReference type="InterPro" id="IPR000014">
    <property type="entry name" value="PAS"/>
</dbReference>
<evidence type="ECO:0000313" key="24">
    <source>
        <dbReference type="EMBL" id="TCP00647.1"/>
    </source>
</evidence>
<dbReference type="RefSeq" id="WP_132648695.1">
    <property type="nucleotide sequence ID" value="NZ_CP181386.1"/>
</dbReference>
<feature type="transmembrane region" description="Helical" evidence="18">
    <location>
        <begin position="17"/>
        <end position="39"/>
    </location>
</feature>
<comment type="subcellular location">
    <subcellularLocation>
        <location evidence="2">Membrane</location>
    </subcellularLocation>
</comment>
<dbReference type="SUPFAM" id="SSF55785">
    <property type="entry name" value="PYP-like sensor domain (PAS domain)"/>
    <property type="match status" value="1"/>
</dbReference>
<evidence type="ECO:0000256" key="17">
    <source>
        <dbReference type="PROSITE-ProRule" id="PRU00169"/>
    </source>
</evidence>